<sequence>MSTPKDPTKDFFVVSVLISNVSSEKFVFAPAASLEFGGGESKLPSLPAFVEYCCNFFEVQAGYFKSSFLQRYAFDDISIEPGESILREFSFLYSRDARPKIILMFEKGDEKVKVRNLGSIEIASSD</sequence>
<gene>
    <name evidence="1" type="ORF">CH365_19425</name>
</gene>
<keyword evidence="2" id="KW-1185">Reference proteome</keyword>
<dbReference type="Proteomes" id="UP000231843">
    <property type="component" value="Unassembled WGS sequence"/>
</dbReference>
<evidence type="ECO:0000313" key="2">
    <source>
        <dbReference type="Proteomes" id="UP000231843"/>
    </source>
</evidence>
<protein>
    <submittedName>
        <fullName evidence="1">Uncharacterized protein</fullName>
    </submittedName>
</protein>
<proteinExistence type="predicted"/>
<comment type="caution">
    <text evidence="1">The sequence shown here is derived from an EMBL/GenBank/DDBJ whole genome shotgun (WGS) entry which is preliminary data.</text>
</comment>
<evidence type="ECO:0000313" key="1">
    <source>
        <dbReference type="EMBL" id="PJZ75339.1"/>
    </source>
</evidence>
<name>A0A2M9ZTP6_9LEPT</name>
<organism evidence="1 2">
    <name type="scientific">Leptospira neocaledonica</name>
    <dbReference type="NCBI Taxonomy" id="2023192"/>
    <lineage>
        <taxon>Bacteria</taxon>
        <taxon>Pseudomonadati</taxon>
        <taxon>Spirochaetota</taxon>
        <taxon>Spirochaetia</taxon>
        <taxon>Leptospirales</taxon>
        <taxon>Leptospiraceae</taxon>
        <taxon>Leptospira</taxon>
    </lineage>
</organism>
<dbReference type="EMBL" id="NPEA01000015">
    <property type="protein sequence ID" value="PJZ75339.1"/>
    <property type="molecule type" value="Genomic_DNA"/>
</dbReference>
<accession>A0A2M9ZTP6</accession>
<dbReference type="AlphaFoldDB" id="A0A2M9ZTP6"/>
<reference evidence="1 2" key="1">
    <citation type="submission" date="2017-07" db="EMBL/GenBank/DDBJ databases">
        <title>Leptospira spp. isolated from tropical soils.</title>
        <authorList>
            <person name="Thibeaux R."/>
            <person name="Iraola G."/>
            <person name="Ferres I."/>
            <person name="Bierque E."/>
            <person name="Girault D."/>
            <person name="Soupe-Gilbert M.-E."/>
            <person name="Picardeau M."/>
            <person name="Goarant C."/>
        </authorList>
    </citation>
    <scope>NUCLEOTIDE SEQUENCE [LARGE SCALE GENOMIC DNA]</scope>
    <source>
        <strain evidence="1 2">ES4-C-A1</strain>
    </source>
</reference>